<dbReference type="PANTHER" id="PTHR48090:SF7">
    <property type="entry name" value="RFBJ PROTEIN"/>
    <property type="match status" value="1"/>
</dbReference>
<name>A0A316E5K8_9FLAO</name>
<dbReference type="OrthoDB" id="9810303at2"/>
<evidence type="ECO:0000259" key="2">
    <source>
        <dbReference type="Pfam" id="PF00535"/>
    </source>
</evidence>
<dbReference type="InterPro" id="IPR029044">
    <property type="entry name" value="Nucleotide-diphossugar_trans"/>
</dbReference>
<dbReference type="GO" id="GO:0016740">
    <property type="term" value="F:transferase activity"/>
    <property type="evidence" value="ECO:0007669"/>
    <property type="project" value="UniProtKB-KW"/>
</dbReference>
<dbReference type="SUPFAM" id="SSF53448">
    <property type="entry name" value="Nucleotide-diphospho-sugar transferases"/>
    <property type="match status" value="1"/>
</dbReference>
<dbReference type="InterPro" id="IPR058718">
    <property type="entry name" value="Agl6_TM_C"/>
</dbReference>
<dbReference type="Proteomes" id="UP000245430">
    <property type="component" value="Unassembled WGS sequence"/>
</dbReference>
<feature type="transmembrane region" description="Helical" evidence="1">
    <location>
        <begin position="355"/>
        <end position="381"/>
    </location>
</feature>
<dbReference type="AlphaFoldDB" id="A0A316E5K8"/>
<keyword evidence="5" id="KW-1185">Reference proteome</keyword>
<dbReference type="EMBL" id="QGGP01000005">
    <property type="protein sequence ID" value="PWK18220.1"/>
    <property type="molecule type" value="Genomic_DNA"/>
</dbReference>
<keyword evidence="1" id="KW-0472">Membrane</keyword>
<feature type="transmembrane region" description="Helical" evidence="1">
    <location>
        <begin position="314"/>
        <end position="335"/>
    </location>
</feature>
<dbReference type="Pfam" id="PF26629">
    <property type="entry name" value="GT2_TM_C"/>
    <property type="match status" value="1"/>
</dbReference>
<evidence type="ECO:0000313" key="4">
    <source>
        <dbReference type="EMBL" id="PWK18220.1"/>
    </source>
</evidence>
<feature type="transmembrane region" description="Helical" evidence="1">
    <location>
        <begin position="232"/>
        <end position="257"/>
    </location>
</feature>
<dbReference type="InterPro" id="IPR050256">
    <property type="entry name" value="Glycosyltransferase_2"/>
</dbReference>
<evidence type="ECO:0000256" key="1">
    <source>
        <dbReference type="SAM" id="Phobius"/>
    </source>
</evidence>
<keyword evidence="1" id="KW-1133">Transmembrane helix</keyword>
<proteinExistence type="predicted"/>
<keyword evidence="4" id="KW-0808">Transferase</keyword>
<organism evidence="4 5">
    <name type="scientific">Xanthomarina spongicola</name>
    <dbReference type="NCBI Taxonomy" id="570520"/>
    <lineage>
        <taxon>Bacteria</taxon>
        <taxon>Pseudomonadati</taxon>
        <taxon>Bacteroidota</taxon>
        <taxon>Flavobacteriia</taxon>
        <taxon>Flavobacteriales</taxon>
        <taxon>Flavobacteriaceae</taxon>
        <taxon>Xanthomarina</taxon>
    </lineage>
</organism>
<evidence type="ECO:0000259" key="3">
    <source>
        <dbReference type="Pfam" id="PF26629"/>
    </source>
</evidence>
<protein>
    <submittedName>
        <fullName evidence="4">Glycosyltransferase involved in cell wall biosynthesis</fullName>
    </submittedName>
</protein>
<gene>
    <name evidence="4" type="ORF">LX78_02129</name>
</gene>
<feature type="transmembrane region" description="Helical" evidence="1">
    <location>
        <begin position="269"/>
        <end position="293"/>
    </location>
</feature>
<evidence type="ECO:0000313" key="5">
    <source>
        <dbReference type="Proteomes" id="UP000245430"/>
    </source>
</evidence>
<accession>A0A316E5K8</accession>
<feature type="domain" description="Low-salt glycan biosynthesis hexosyltransferase Agl6 C-terminal transmembrane region" evidence="3">
    <location>
        <begin position="288"/>
        <end position="380"/>
    </location>
</feature>
<feature type="domain" description="Glycosyltransferase 2-like" evidence="2">
    <location>
        <begin position="8"/>
        <end position="169"/>
    </location>
</feature>
<dbReference type="CDD" id="cd04179">
    <property type="entry name" value="DPM_DPG-synthase_like"/>
    <property type="match status" value="1"/>
</dbReference>
<dbReference type="RefSeq" id="WP_109682629.1">
    <property type="nucleotide sequence ID" value="NZ_QGGP01000005.1"/>
</dbReference>
<dbReference type="Gene3D" id="3.90.550.10">
    <property type="entry name" value="Spore Coat Polysaccharide Biosynthesis Protein SpsA, Chain A"/>
    <property type="match status" value="1"/>
</dbReference>
<dbReference type="InterPro" id="IPR001173">
    <property type="entry name" value="Glyco_trans_2-like"/>
</dbReference>
<sequence length="385" mass="43042">MEKKLELSIVMPCLNEAETLAICITKAKRFLDNNQVEGEIIIADNGSTDGSQDIATSLNAKVIPVEEKGYGSALKGGIEAASGTYIIMADADDSYDFEALLPFLKELRAGNDLVMGNRFKGGVEKGAMPFLHKYLGNPVLSFLGRLFYKINIGDFHCGLRGFSKEAFYKMDLKTTGMEFASEMIVKSKLNNLSITEVPTTLKPDGRTRKPHLNTWRDGWRHLRFLLLYSPQWLFLIPGILSILIGFIASAIIISQPIVINNIQLDIHTLLYTSSLVLVGFQFIVFYALTKVYAVENKLLPKSNRYNKLFKYLNLETGLIIGVLFVLVGIALSYYGLNIWKHSNFGELNPSETLRIVIPAVFTILLGMQIIFFSLFFSILGLKNKA</sequence>
<comment type="caution">
    <text evidence="4">The sequence shown here is derived from an EMBL/GenBank/DDBJ whole genome shotgun (WGS) entry which is preliminary data.</text>
</comment>
<reference evidence="4 5" key="1">
    <citation type="submission" date="2018-05" db="EMBL/GenBank/DDBJ databases">
        <title>Genomic Encyclopedia of Archaeal and Bacterial Type Strains, Phase II (KMG-II): from individual species to whole genera.</title>
        <authorList>
            <person name="Goeker M."/>
        </authorList>
    </citation>
    <scope>NUCLEOTIDE SEQUENCE [LARGE SCALE GENOMIC DNA]</scope>
    <source>
        <strain evidence="4 5">DSM 22637</strain>
    </source>
</reference>
<dbReference type="PANTHER" id="PTHR48090">
    <property type="entry name" value="UNDECAPRENYL-PHOSPHATE 4-DEOXY-4-FORMAMIDO-L-ARABINOSE TRANSFERASE-RELATED"/>
    <property type="match status" value="1"/>
</dbReference>
<keyword evidence="1" id="KW-0812">Transmembrane</keyword>
<dbReference type="Pfam" id="PF00535">
    <property type="entry name" value="Glycos_transf_2"/>
    <property type="match status" value="1"/>
</dbReference>